<keyword evidence="2" id="KW-1185">Reference proteome</keyword>
<sequence length="49" mass="5322">MKQIQAIIKPFELEEVKYVLNEIGVKGMTVADVKGFGRQLTGANGESAI</sequence>
<evidence type="ECO:0000313" key="1">
    <source>
        <dbReference type="EMBL" id="EPR34159.1"/>
    </source>
</evidence>
<organism evidence="1 2">
    <name type="scientific">Desulfococcus multivorans DSM 2059</name>
    <dbReference type="NCBI Taxonomy" id="1121405"/>
    <lineage>
        <taxon>Bacteria</taxon>
        <taxon>Pseudomonadati</taxon>
        <taxon>Thermodesulfobacteriota</taxon>
        <taxon>Desulfobacteria</taxon>
        <taxon>Desulfobacterales</taxon>
        <taxon>Desulfococcaceae</taxon>
        <taxon>Desulfococcus</taxon>
    </lineage>
</organism>
<dbReference type="EMBL" id="ATHJ01000119">
    <property type="protein sequence ID" value="EPR34159.1"/>
    <property type="molecule type" value="Genomic_DNA"/>
</dbReference>
<dbReference type="RefSeq" id="WP_020878504.1">
    <property type="nucleotide sequence ID" value="NZ_ATHJ01000119.1"/>
</dbReference>
<dbReference type="InterPro" id="IPR011322">
    <property type="entry name" value="N-reg_PII-like_a/b"/>
</dbReference>
<dbReference type="STRING" id="897.B2D07_13690"/>
<proteinExistence type="predicted"/>
<dbReference type="eggNOG" id="COG0347">
    <property type="taxonomic scope" value="Bacteria"/>
</dbReference>
<dbReference type="SUPFAM" id="SSF54913">
    <property type="entry name" value="GlnB-like"/>
    <property type="match status" value="1"/>
</dbReference>
<dbReference type="InterPro" id="IPR002187">
    <property type="entry name" value="N-reg_PII"/>
</dbReference>
<dbReference type="PROSITE" id="PS51343">
    <property type="entry name" value="PII_GLNB_DOM"/>
    <property type="match status" value="1"/>
</dbReference>
<dbReference type="Pfam" id="PF00543">
    <property type="entry name" value="P-II"/>
    <property type="match status" value="1"/>
</dbReference>
<dbReference type="InterPro" id="IPR015867">
    <property type="entry name" value="N-reg_PII/ATP_PRibTrfase_C"/>
</dbReference>
<dbReference type="Proteomes" id="UP000014977">
    <property type="component" value="Unassembled WGS sequence"/>
</dbReference>
<gene>
    <name evidence="1" type="ORF">dsmv_3371</name>
</gene>
<comment type="caution">
    <text evidence="1">The sequence shown here is derived from an EMBL/GenBank/DDBJ whole genome shotgun (WGS) entry which is preliminary data.</text>
</comment>
<evidence type="ECO:0000313" key="2">
    <source>
        <dbReference type="Proteomes" id="UP000014977"/>
    </source>
</evidence>
<name>S7UK24_DESML</name>
<dbReference type="GO" id="GO:0006808">
    <property type="term" value="P:regulation of nitrogen utilization"/>
    <property type="evidence" value="ECO:0007669"/>
    <property type="project" value="InterPro"/>
</dbReference>
<dbReference type="Gene3D" id="3.30.70.120">
    <property type="match status" value="1"/>
</dbReference>
<dbReference type="GO" id="GO:0030234">
    <property type="term" value="F:enzyme regulator activity"/>
    <property type="evidence" value="ECO:0007669"/>
    <property type="project" value="InterPro"/>
</dbReference>
<reference evidence="1 2" key="1">
    <citation type="journal article" date="2013" name="Genome Announc.">
        <title>Draft genome sequences for three mercury-methylating, sulfate-reducing bacteria.</title>
        <authorList>
            <person name="Brown S.D."/>
            <person name="Hurt R.A.Jr."/>
            <person name="Gilmour C.C."/>
            <person name="Elias D.A."/>
        </authorList>
    </citation>
    <scope>NUCLEOTIDE SEQUENCE [LARGE SCALE GENOMIC DNA]</scope>
    <source>
        <strain evidence="1 2">DSM 2059</strain>
    </source>
</reference>
<accession>S7UK24</accession>
<dbReference type="OrthoDB" id="9802729at2"/>
<protein>
    <submittedName>
        <fullName evidence="1">Nitrogen regulatory protein P-II</fullName>
    </submittedName>
</protein>
<dbReference type="AlphaFoldDB" id="S7UK24"/>
<dbReference type="PRINTS" id="PR00340">
    <property type="entry name" value="PIIGLNB"/>
</dbReference>